<sequence length="76" mass="8737">MKFSYIELDCTFAILNPYVTCIPQLITKNVSLPLGFIAGIEEDSELYRLRYTELQHIFGQEDRLHEFPVLSDNGLG</sequence>
<dbReference type="Proteomes" id="UP001470230">
    <property type="component" value="Unassembled WGS sequence"/>
</dbReference>
<evidence type="ECO:0000313" key="1">
    <source>
        <dbReference type="EMBL" id="KAK8857813.1"/>
    </source>
</evidence>
<evidence type="ECO:0000313" key="2">
    <source>
        <dbReference type="Proteomes" id="UP001470230"/>
    </source>
</evidence>
<accession>A0ABR2I5L7</accession>
<name>A0ABR2I5L7_9EUKA</name>
<proteinExistence type="predicted"/>
<dbReference type="EMBL" id="JAPFFF010000019">
    <property type="protein sequence ID" value="KAK8857813.1"/>
    <property type="molecule type" value="Genomic_DNA"/>
</dbReference>
<protein>
    <submittedName>
        <fullName evidence="1">Uncharacterized protein</fullName>
    </submittedName>
</protein>
<comment type="caution">
    <text evidence="1">The sequence shown here is derived from an EMBL/GenBank/DDBJ whole genome shotgun (WGS) entry which is preliminary data.</text>
</comment>
<keyword evidence="2" id="KW-1185">Reference proteome</keyword>
<organism evidence="1 2">
    <name type="scientific">Tritrichomonas musculus</name>
    <dbReference type="NCBI Taxonomy" id="1915356"/>
    <lineage>
        <taxon>Eukaryota</taxon>
        <taxon>Metamonada</taxon>
        <taxon>Parabasalia</taxon>
        <taxon>Tritrichomonadida</taxon>
        <taxon>Tritrichomonadidae</taxon>
        <taxon>Tritrichomonas</taxon>
    </lineage>
</organism>
<gene>
    <name evidence="1" type="ORF">M9Y10_012907</name>
</gene>
<reference evidence="1 2" key="1">
    <citation type="submission" date="2024-04" db="EMBL/GenBank/DDBJ databases">
        <title>Tritrichomonas musculus Genome.</title>
        <authorList>
            <person name="Alves-Ferreira E."/>
            <person name="Grigg M."/>
            <person name="Lorenzi H."/>
            <person name="Galac M."/>
        </authorList>
    </citation>
    <scope>NUCLEOTIDE SEQUENCE [LARGE SCALE GENOMIC DNA]</scope>
    <source>
        <strain evidence="1 2">EAF2021</strain>
    </source>
</reference>